<accession>A0A1I1M6Z1</accession>
<gene>
    <name evidence="1" type="ORF">SAMN05216167_102478</name>
</gene>
<dbReference type="Proteomes" id="UP000198598">
    <property type="component" value="Unassembled WGS sequence"/>
</dbReference>
<sequence>MSATETKTAIYQLVENIEDEQFLQAVYTILEKQVASKQDFWNDLPDDQKVAIKRGMADADAGRARPFHEVLQKYQ</sequence>
<dbReference type="OrthoDB" id="770454at2"/>
<dbReference type="EMBL" id="FOLQ01000002">
    <property type="protein sequence ID" value="SFC81171.1"/>
    <property type="molecule type" value="Genomic_DNA"/>
</dbReference>
<evidence type="ECO:0000313" key="1">
    <source>
        <dbReference type="EMBL" id="SFC81171.1"/>
    </source>
</evidence>
<dbReference type="AlphaFoldDB" id="A0A1I1M6Z1"/>
<dbReference type="STRING" id="662367.SAMN05216167_102478"/>
<proteinExistence type="predicted"/>
<evidence type="ECO:0000313" key="2">
    <source>
        <dbReference type="Proteomes" id="UP000198598"/>
    </source>
</evidence>
<protein>
    <recommendedName>
        <fullName evidence="3">Addiction module component</fullName>
    </recommendedName>
</protein>
<keyword evidence="2" id="KW-1185">Reference proteome</keyword>
<evidence type="ECO:0008006" key="3">
    <source>
        <dbReference type="Google" id="ProtNLM"/>
    </source>
</evidence>
<reference evidence="1 2" key="1">
    <citation type="submission" date="2016-10" db="EMBL/GenBank/DDBJ databases">
        <authorList>
            <person name="de Groot N.N."/>
        </authorList>
    </citation>
    <scope>NUCLEOTIDE SEQUENCE [LARGE SCALE GENOMIC DNA]</scope>
    <source>
        <strain evidence="1 2">DSM 26130</strain>
    </source>
</reference>
<name>A0A1I1M6Z1_9BACT</name>
<organism evidence="1 2">
    <name type="scientific">Spirosoma endophyticum</name>
    <dbReference type="NCBI Taxonomy" id="662367"/>
    <lineage>
        <taxon>Bacteria</taxon>
        <taxon>Pseudomonadati</taxon>
        <taxon>Bacteroidota</taxon>
        <taxon>Cytophagia</taxon>
        <taxon>Cytophagales</taxon>
        <taxon>Cytophagaceae</taxon>
        <taxon>Spirosoma</taxon>
    </lineage>
</organism>
<dbReference type="RefSeq" id="WP_093824486.1">
    <property type="nucleotide sequence ID" value="NZ_FOLQ01000002.1"/>
</dbReference>